<proteinExistence type="predicted"/>
<dbReference type="HOGENOM" id="CLU_2278943_0_0_1"/>
<reference evidence="1" key="1">
    <citation type="submission" date="2013-07" db="EMBL/GenBank/DDBJ databases">
        <title>The genome of an arbuscular mycorrhizal fungus provides insights into the evolution of the oldest plant symbiosis.</title>
        <authorList>
            <consortium name="DOE Joint Genome Institute"/>
            <person name="Tisserant E."/>
            <person name="Malbreil M."/>
            <person name="Kuo A."/>
            <person name="Kohler A."/>
            <person name="Symeonidi A."/>
            <person name="Balestrini R."/>
            <person name="Charron P."/>
            <person name="Duensing N."/>
            <person name="Frei-dit-Frey N."/>
            <person name="Gianinazzi-Pearson V."/>
            <person name="Gilbert B."/>
            <person name="Handa Y."/>
            <person name="Hijri M."/>
            <person name="Kaul R."/>
            <person name="Kawaguchi M."/>
            <person name="Krajinski F."/>
            <person name="Lammers P."/>
            <person name="Lapierre D."/>
            <person name="Masclaux F.G."/>
            <person name="Murat C."/>
            <person name="Morin E."/>
            <person name="Ndikumana S."/>
            <person name="Pagni M."/>
            <person name="Petitpierre D."/>
            <person name="Requena N."/>
            <person name="Rosikiewicz P."/>
            <person name="Riley R."/>
            <person name="Saito K."/>
            <person name="San Clemente H."/>
            <person name="Shapiro H."/>
            <person name="van Tuinen D."/>
            <person name="Becard G."/>
            <person name="Bonfante P."/>
            <person name="Paszkowski U."/>
            <person name="Shachar-Hill Y."/>
            <person name="Young J.P."/>
            <person name="Sanders I.R."/>
            <person name="Henrissat B."/>
            <person name="Rensing S.A."/>
            <person name="Grigoriev I.V."/>
            <person name="Corradi N."/>
            <person name="Roux C."/>
            <person name="Martin F."/>
        </authorList>
    </citation>
    <scope>NUCLEOTIDE SEQUENCE</scope>
    <source>
        <strain evidence="1">DAOM 197198</strain>
    </source>
</reference>
<protein>
    <submittedName>
        <fullName evidence="1">Uncharacterized protein</fullName>
    </submittedName>
</protein>
<name>U9T5Z3_RHIID</name>
<evidence type="ECO:0000313" key="1">
    <source>
        <dbReference type="EMBL" id="ESA03584.1"/>
    </source>
</evidence>
<dbReference type="AlphaFoldDB" id="U9T5Z3"/>
<gene>
    <name evidence="1" type="ORF">GLOINDRAFT_5422</name>
</gene>
<accession>U9T5Z3</accession>
<dbReference type="EMBL" id="KI294924">
    <property type="protein sequence ID" value="ESA03584.1"/>
    <property type="molecule type" value="Genomic_DNA"/>
</dbReference>
<organism evidence="1">
    <name type="scientific">Rhizophagus irregularis (strain DAOM 181602 / DAOM 197198 / MUCL 43194)</name>
    <name type="common">Arbuscular mycorrhizal fungus</name>
    <name type="synonym">Glomus intraradices</name>
    <dbReference type="NCBI Taxonomy" id="747089"/>
    <lineage>
        <taxon>Eukaryota</taxon>
        <taxon>Fungi</taxon>
        <taxon>Fungi incertae sedis</taxon>
        <taxon>Mucoromycota</taxon>
        <taxon>Glomeromycotina</taxon>
        <taxon>Glomeromycetes</taxon>
        <taxon>Glomerales</taxon>
        <taxon>Glomeraceae</taxon>
        <taxon>Rhizophagus</taxon>
    </lineage>
</organism>
<sequence length="102" mass="12257">MTISRLFCTEKKYNKCDDFIKNHRVKLKELEGFHRANIPKTNGAIRVIRIHQMLRLMIRMRKLNFQQRTPNRISQNSMSRPYLILLKKSNGLLCLQKWSLEI</sequence>